<dbReference type="Pfam" id="PF00903">
    <property type="entry name" value="Glyoxalase"/>
    <property type="match status" value="1"/>
</dbReference>
<name>A0A3S2TUW5_9BACI</name>
<dbReference type="EMBL" id="RZTZ01000003">
    <property type="protein sequence ID" value="RVT63790.1"/>
    <property type="molecule type" value="Genomic_DNA"/>
</dbReference>
<evidence type="ECO:0000313" key="3">
    <source>
        <dbReference type="Proteomes" id="UP000288024"/>
    </source>
</evidence>
<gene>
    <name evidence="2" type="ORF">EM808_11060</name>
</gene>
<feature type="domain" description="Glyoxalase/fosfomycin resistance/dioxygenase" evidence="1">
    <location>
        <begin position="19"/>
        <end position="121"/>
    </location>
</feature>
<evidence type="ECO:0000259" key="1">
    <source>
        <dbReference type="Pfam" id="PF00903"/>
    </source>
</evidence>
<dbReference type="CDD" id="cd06587">
    <property type="entry name" value="VOC"/>
    <property type="match status" value="1"/>
</dbReference>
<organism evidence="2 3">
    <name type="scientific">Niallia taxi</name>
    <dbReference type="NCBI Taxonomy" id="2499688"/>
    <lineage>
        <taxon>Bacteria</taxon>
        <taxon>Bacillati</taxon>
        <taxon>Bacillota</taxon>
        <taxon>Bacilli</taxon>
        <taxon>Bacillales</taxon>
        <taxon>Bacillaceae</taxon>
        <taxon>Niallia</taxon>
    </lineage>
</organism>
<comment type="caution">
    <text evidence="2">The sequence shown here is derived from an EMBL/GenBank/DDBJ whole genome shotgun (WGS) entry which is preliminary data.</text>
</comment>
<keyword evidence="3" id="KW-1185">Reference proteome</keyword>
<sequence>MGEVIPKSMINGKVVIWTYVEQLQSSVEWYSYILEMEPTERHDAAYFFTINEHTKLALCNRYMRNPKYELPVNDCLDLQADDIFETHRQLEAKGVLVGPIDNPFPTYYEFYFVDTENNKIRIHGFE</sequence>
<reference evidence="2 3" key="1">
    <citation type="submission" date="2019-01" db="EMBL/GenBank/DDBJ databases">
        <title>Bacillus sp. M5HDSG1-1, whole genome shotgun sequence.</title>
        <authorList>
            <person name="Tuo L."/>
        </authorList>
    </citation>
    <scope>NUCLEOTIDE SEQUENCE [LARGE SCALE GENOMIC DNA]</scope>
    <source>
        <strain evidence="2 3">M5HDSG1-1</strain>
    </source>
</reference>
<dbReference type="InterPro" id="IPR029068">
    <property type="entry name" value="Glyas_Bleomycin-R_OHBP_Dase"/>
</dbReference>
<dbReference type="RefSeq" id="WP_127738266.1">
    <property type="nucleotide sequence ID" value="NZ_CAJCKN010000017.1"/>
</dbReference>
<accession>A0A3S2TUW5</accession>
<dbReference type="Gene3D" id="3.10.180.10">
    <property type="entry name" value="2,3-Dihydroxybiphenyl 1,2-Dioxygenase, domain 1"/>
    <property type="match status" value="1"/>
</dbReference>
<dbReference type="SUPFAM" id="SSF54593">
    <property type="entry name" value="Glyoxalase/Bleomycin resistance protein/Dihydroxybiphenyl dioxygenase"/>
    <property type="match status" value="1"/>
</dbReference>
<dbReference type="Proteomes" id="UP000288024">
    <property type="component" value="Unassembled WGS sequence"/>
</dbReference>
<proteinExistence type="predicted"/>
<evidence type="ECO:0000313" key="2">
    <source>
        <dbReference type="EMBL" id="RVT63790.1"/>
    </source>
</evidence>
<dbReference type="GeneID" id="87616872"/>
<protein>
    <submittedName>
        <fullName evidence="2">VOC family protein</fullName>
    </submittedName>
</protein>
<dbReference type="AlphaFoldDB" id="A0A3S2TUW5"/>
<dbReference type="InterPro" id="IPR004360">
    <property type="entry name" value="Glyas_Fos-R_dOase_dom"/>
</dbReference>